<sequence length="114" mass="12710">MFNSSSSSNRKAILALLLLVPVASFGVATPLYFLPGVLGNLVAIFSKIWMLIVPIVWLFFIEPENLNLKVQQAQGRNLLVGLGLGLLMLGIILIIYRLLGPQWIDVEYVRERAM</sequence>
<comment type="caution">
    <text evidence="2">The sequence shown here is derived from an EMBL/GenBank/DDBJ whole genome shotgun (WGS) entry which is preliminary data.</text>
</comment>
<gene>
    <name evidence="2" type="ORF">KME32_29600</name>
</gene>
<evidence type="ECO:0000313" key="3">
    <source>
        <dbReference type="Proteomes" id="UP000715781"/>
    </source>
</evidence>
<keyword evidence="1" id="KW-0472">Membrane</keyword>
<name>A0A951Q4I9_9NOST</name>
<dbReference type="AlphaFoldDB" id="A0A951Q4I9"/>
<feature type="transmembrane region" description="Helical" evidence="1">
    <location>
        <begin position="38"/>
        <end position="59"/>
    </location>
</feature>
<accession>A0A951Q4I9</accession>
<proteinExistence type="predicted"/>
<keyword evidence="1" id="KW-1133">Transmembrane helix</keyword>
<keyword evidence="1" id="KW-0812">Transmembrane</keyword>
<evidence type="ECO:0000256" key="1">
    <source>
        <dbReference type="SAM" id="Phobius"/>
    </source>
</evidence>
<dbReference type="Proteomes" id="UP000715781">
    <property type="component" value="Unassembled WGS sequence"/>
</dbReference>
<reference evidence="2" key="2">
    <citation type="journal article" date="2022" name="Microbiol. Resour. Announc.">
        <title>Metagenome Sequencing to Explore Phylogenomics of Terrestrial Cyanobacteria.</title>
        <authorList>
            <person name="Ward R.D."/>
            <person name="Stajich J.E."/>
            <person name="Johansen J.R."/>
            <person name="Huntemann M."/>
            <person name="Clum A."/>
            <person name="Foster B."/>
            <person name="Foster B."/>
            <person name="Roux S."/>
            <person name="Palaniappan K."/>
            <person name="Varghese N."/>
            <person name="Mukherjee S."/>
            <person name="Reddy T.B.K."/>
            <person name="Daum C."/>
            <person name="Copeland A."/>
            <person name="Chen I.A."/>
            <person name="Ivanova N.N."/>
            <person name="Kyrpides N.C."/>
            <person name="Shapiro N."/>
            <person name="Eloe-Fadrosh E.A."/>
            <person name="Pietrasiak N."/>
        </authorList>
    </citation>
    <scope>NUCLEOTIDE SEQUENCE</scope>
    <source>
        <strain evidence="2">JT2-VF2</strain>
    </source>
</reference>
<reference evidence="2" key="1">
    <citation type="submission" date="2021-05" db="EMBL/GenBank/DDBJ databases">
        <authorList>
            <person name="Pietrasiak N."/>
            <person name="Ward R."/>
            <person name="Stajich J.E."/>
            <person name="Kurbessoian T."/>
        </authorList>
    </citation>
    <scope>NUCLEOTIDE SEQUENCE</scope>
    <source>
        <strain evidence="2">JT2-VF2</strain>
    </source>
</reference>
<organism evidence="2 3">
    <name type="scientific">Mojavia pulchra JT2-VF2</name>
    <dbReference type="NCBI Taxonomy" id="287848"/>
    <lineage>
        <taxon>Bacteria</taxon>
        <taxon>Bacillati</taxon>
        <taxon>Cyanobacteriota</taxon>
        <taxon>Cyanophyceae</taxon>
        <taxon>Nostocales</taxon>
        <taxon>Nostocaceae</taxon>
    </lineage>
</organism>
<feature type="transmembrane region" description="Helical" evidence="1">
    <location>
        <begin position="79"/>
        <end position="99"/>
    </location>
</feature>
<dbReference type="EMBL" id="JAHHHN010000032">
    <property type="protein sequence ID" value="MBW4565177.1"/>
    <property type="molecule type" value="Genomic_DNA"/>
</dbReference>
<evidence type="ECO:0000313" key="2">
    <source>
        <dbReference type="EMBL" id="MBW4565177.1"/>
    </source>
</evidence>
<protein>
    <submittedName>
        <fullName evidence="2">Uncharacterized protein</fullName>
    </submittedName>
</protein>